<dbReference type="Pfam" id="PF00205">
    <property type="entry name" value="TPP_enzyme_M"/>
    <property type="match status" value="1"/>
</dbReference>
<evidence type="ECO:0000313" key="8">
    <source>
        <dbReference type="Proteomes" id="UP001055460"/>
    </source>
</evidence>
<feature type="domain" description="Thiamine pyrophosphate enzyme TPP-binding" evidence="5">
    <location>
        <begin position="383"/>
        <end position="529"/>
    </location>
</feature>
<name>A0A9Q9D834_ENSAD</name>
<dbReference type="InterPro" id="IPR029061">
    <property type="entry name" value="THDP-binding"/>
</dbReference>
<dbReference type="GO" id="GO:0005948">
    <property type="term" value="C:acetolactate synthase complex"/>
    <property type="evidence" value="ECO:0007669"/>
    <property type="project" value="TreeGrafter"/>
</dbReference>
<evidence type="ECO:0000256" key="2">
    <source>
        <dbReference type="ARBA" id="ARBA00023052"/>
    </source>
</evidence>
<dbReference type="NCBIfam" id="NF006052">
    <property type="entry name" value="PRK08199.1"/>
    <property type="match status" value="1"/>
</dbReference>
<dbReference type="PANTHER" id="PTHR18968">
    <property type="entry name" value="THIAMINE PYROPHOSPHATE ENZYMES"/>
    <property type="match status" value="1"/>
</dbReference>
<evidence type="ECO:0000256" key="3">
    <source>
        <dbReference type="RuleBase" id="RU362132"/>
    </source>
</evidence>
<gene>
    <name evidence="7" type="ORF">NE863_11415</name>
</gene>
<dbReference type="InterPro" id="IPR012001">
    <property type="entry name" value="Thiamin_PyroP_enz_TPP-bd_dom"/>
</dbReference>
<feature type="domain" description="Thiamine pyrophosphate enzyme N-terminal TPP-binding" evidence="6">
    <location>
        <begin position="3"/>
        <end position="113"/>
    </location>
</feature>
<dbReference type="RefSeq" id="WP_090294324.1">
    <property type="nucleotide sequence ID" value="NZ_CP098807.1"/>
</dbReference>
<comment type="similarity">
    <text evidence="1 3">Belongs to the TPP enzyme family.</text>
</comment>
<feature type="domain" description="Thiamine pyrophosphate enzyme central" evidence="4">
    <location>
        <begin position="189"/>
        <end position="325"/>
    </location>
</feature>
<sequence>MKTGGQLIVDALVANGVKRIACVPGESYLAVLDALYDTDIDVLVCRQEGGAAMMADAWGRLTGEPGICMVTRGPGATNASAGLHVAKQDSIPMILFIGQVQSEAREREAFQEIEYRRAFTEVAKWVGEIDDPARIPEFVTRAFAVATSGRPGPVVLTLPEDMLTRSAEAPAAKPYQPVEGHPGPAQMKRLGEMLSNAKRPIAVLGGTRWTAESVAEFQRFAERWKLPVGCSFRRQMLFDHLHPMYAGDVGIGINPALAKEVKEADLILLIGGRFSEMPSSGYTLMDSPYPRQTLVHVHPDSSELGRVYRPELAIAASPRDFVAALESLAPPSEPSWSVRTETMHAAYLKWSTPPETGPGAVQMGPIMNWIEANVPEDTIFTNGAGNYATWVHRFHRFRRYATQAAPASGSMGYGLPAAVAAKQLHPDREVICFAGDGCFLMHGQEFATAVRYRLPIITVVVNNGIYGTIRMHQERDYPGRVSATDLTNPDFAALARAYGGHGETVEKTEEFADAFLRARASGKPAIIEIKLDPEAITPTRTLSEIRAG</sequence>
<dbReference type="FunFam" id="3.40.50.970:FF:000007">
    <property type="entry name" value="Acetolactate synthase"/>
    <property type="match status" value="1"/>
</dbReference>
<organism evidence="7 8">
    <name type="scientific">Ensifer adhaerens</name>
    <name type="common">Sinorhizobium morelense</name>
    <dbReference type="NCBI Taxonomy" id="106592"/>
    <lineage>
        <taxon>Bacteria</taxon>
        <taxon>Pseudomonadati</taxon>
        <taxon>Pseudomonadota</taxon>
        <taxon>Alphaproteobacteria</taxon>
        <taxon>Hyphomicrobiales</taxon>
        <taxon>Rhizobiaceae</taxon>
        <taxon>Sinorhizobium/Ensifer group</taxon>
        <taxon>Ensifer</taxon>
    </lineage>
</organism>
<evidence type="ECO:0000313" key="7">
    <source>
        <dbReference type="EMBL" id="USJ21925.1"/>
    </source>
</evidence>
<dbReference type="AlphaFoldDB" id="A0A9Q9D834"/>
<dbReference type="InterPro" id="IPR045229">
    <property type="entry name" value="TPP_enz"/>
</dbReference>
<dbReference type="InterPro" id="IPR000399">
    <property type="entry name" value="TPP-bd_CS"/>
</dbReference>
<dbReference type="SUPFAM" id="SSF52467">
    <property type="entry name" value="DHS-like NAD/FAD-binding domain"/>
    <property type="match status" value="1"/>
</dbReference>
<dbReference type="Gene3D" id="3.40.50.970">
    <property type="match status" value="2"/>
</dbReference>
<dbReference type="Gene3D" id="3.40.50.1220">
    <property type="entry name" value="TPP-binding domain"/>
    <property type="match status" value="1"/>
</dbReference>
<protein>
    <submittedName>
        <fullName evidence="7">Thiamine pyrophosphate-binding protein</fullName>
    </submittedName>
</protein>
<dbReference type="Proteomes" id="UP001055460">
    <property type="component" value="Chromosome"/>
</dbReference>
<evidence type="ECO:0000259" key="6">
    <source>
        <dbReference type="Pfam" id="PF02776"/>
    </source>
</evidence>
<dbReference type="SUPFAM" id="SSF52518">
    <property type="entry name" value="Thiamin diphosphate-binding fold (THDP-binding)"/>
    <property type="match status" value="2"/>
</dbReference>
<dbReference type="PANTHER" id="PTHR18968:SF120">
    <property type="entry name" value="ACETOLACTATE SYNTHASE LARGE SUBUNIT"/>
    <property type="match status" value="1"/>
</dbReference>
<dbReference type="CDD" id="cd00568">
    <property type="entry name" value="TPP_enzymes"/>
    <property type="match status" value="1"/>
</dbReference>
<dbReference type="CDD" id="cd07035">
    <property type="entry name" value="TPP_PYR_POX_like"/>
    <property type="match status" value="1"/>
</dbReference>
<dbReference type="GO" id="GO:0000287">
    <property type="term" value="F:magnesium ion binding"/>
    <property type="evidence" value="ECO:0007669"/>
    <property type="project" value="InterPro"/>
</dbReference>
<evidence type="ECO:0000256" key="1">
    <source>
        <dbReference type="ARBA" id="ARBA00007812"/>
    </source>
</evidence>
<dbReference type="PROSITE" id="PS00187">
    <property type="entry name" value="TPP_ENZYMES"/>
    <property type="match status" value="1"/>
</dbReference>
<dbReference type="GO" id="GO:0009097">
    <property type="term" value="P:isoleucine biosynthetic process"/>
    <property type="evidence" value="ECO:0007669"/>
    <property type="project" value="TreeGrafter"/>
</dbReference>
<evidence type="ECO:0000259" key="5">
    <source>
        <dbReference type="Pfam" id="PF02775"/>
    </source>
</evidence>
<dbReference type="EMBL" id="CP098807">
    <property type="protein sequence ID" value="USJ21925.1"/>
    <property type="molecule type" value="Genomic_DNA"/>
</dbReference>
<dbReference type="InterPro" id="IPR029035">
    <property type="entry name" value="DHS-like_NAD/FAD-binding_dom"/>
</dbReference>
<evidence type="ECO:0000259" key="4">
    <source>
        <dbReference type="Pfam" id="PF00205"/>
    </source>
</evidence>
<dbReference type="InterPro" id="IPR012000">
    <property type="entry name" value="Thiamin_PyroP_enz_cen_dom"/>
</dbReference>
<keyword evidence="2 3" id="KW-0786">Thiamine pyrophosphate</keyword>
<dbReference type="GO" id="GO:0050660">
    <property type="term" value="F:flavin adenine dinucleotide binding"/>
    <property type="evidence" value="ECO:0007669"/>
    <property type="project" value="TreeGrafter"/>
</dbReference>
<dbReference type="GO" id="GO:0009099">
    <property type="term" value="P:L-valine biosynthetic process"/>
    <property type="evidence" value="ECO:0007669"/>
    <property type="project" value="TreeGrafter"/>
</dbReference>
<proteinExistence type="inferred from homology"/>
<dbReference type="Pfam" id="PF02776">
    <property type="entry name" value="TPP_enzyme_N"/>
    <property type="match status" value="1"/>
</dbReference>
<dbReference type="Pfam" id="PF02775">
    <property type="entry name" value="TPP_enzyme_C"/>
    <property type="match status" value="1"/>
</dbReference>
<reference evidence="7" key="1">
    <citation type="submission" date="2022-06" db="EMBL/GenBank/DDBJ databases">
        <title>Physiological and biochemical characterization and genomic elucidation of a strain of the genus Ensifer adhaerens M8 that combines arsenic oxidation and chromium reduction.</title>
        <authorList>
            <person name="Li X."/>
            <person name="Yu c."/>
        </authorList>
    </citation>
    <scope>NUCLEOTIDE SEQUENCE</scope>
    <source>
        <strain evidence="7">M8</strain>
    </source>
</reference>
<dbReference type="OrthoDB" id="4494979at2"/>
<accession>A0A9Q9D834</accession>
<dbReference type="GO" id="GO:0003984">
    <property type="term" value="F:acetolactate synthase activity"/>
    <property type="evidence" value="ECO:0007669"/>
    <property type="project" value="TreeGrafter"/>
</dbReference>
<dbReference type="GO" id="GO:0030976">
    <property type="term" value="F:thiamine pyrophosphate binding"/>
    <property type="evidence" value="ECO:0007669"/>
    <property type="project" value="InterPro"/>
</dbReference>
<dbReference type="InterPro" id="IPR011766">
    <property type="entry name" value="TPP_enzyme_TPP-bd"/>
</dbReference>